<dbReference type="Gene3D" id="3.30.420.130">
    <property type="entry name" value="Dinitrogenase iron-molybdenum cofactor biosynthesis domain"/>
    <property type="match status" value="1"/>
</dbReference>
<dbReference type="InterPro" id="IPR003731">
    <property type="entry name" value="Di-Nase_FeMo-co_biosynth"/>
</dbReference>
<gene>
    <name evidence="2" type="ORF">CGL52_10375</name>
</gene>
<dbReference type="OrthoDB" id="25911at2157"/>
<reference evidence="2 3" key="1">
    <citation type="submission" date="2017-07" db="EMBL/GenBank/DDBJ databases">
        <title>Draft genome sequence of aerobic hyperthermophilic archaea, Pyrobaculum aerophilum YKB31 and YKB32.</title>
        <authorList>
            <person name="Mochizuki T."/>
            <person name="Berliner A.J."/>
            <person name="Yoshida-Takashima Y."/>
            <person name="Takaki Y."/>
            <person name="Nunoura T."/>
            <person name="Takai K."/>
        </authorList>
    </citation>
    <scope>NUCLEOTIDE SEQUENCE [LARGE SCALE GENOMIC DNA]</scope>
    <source>
        <strain evidence="2 3">YKB32</strain>
    </source>
</reference>
<dbReference type="EMBL" id="NMUF01000034">
    <property type="protein sequence ID" value="RFA96806.1"/>
    <property type="molecule type" value="Genomic_DNA"/>
</dbReference>
<dbReference type="Proteomes" id="UP000256877">
    <property type="component" value="Unassembled WGS sequence"/>
</dbReference>
<dbReference type="InterPro" id="IPR036105">
    <property type="entry name" value="DiNase_FeMo-co_biosyn_sf"/>
</dbReference>
<name>A0A371R0J1_9CREN</name>
<evidence type="ECO:0000313" key="2">
    <source>
        <dbReference type="EMBL" id="RFA96806.1"/>
    </source>
</evidence>
<evidence type="ECO:0000313" key="3">
    <source>
        <dbReference type="Proteomes" id="UP000256877"/>
    </source>
</evidence>
<evidence type="ECO:0000259" key="1">
    <source>
        <dbReference type="Pfam" id="PF02579"/>
    </source>
</evidence>
<feature type="domain" description="Dinitrogenase iron-molybdenum cofactor biosynthesis" evidence="1">
    <location>
        <begin position="45"/>
        <end position="84"/>
    </location>
</feature>
<dbReference type="AlphaFoldDB" id="A0A371R0J1"/>
<accession>A0A371R0J1</accession>
<proteinExistence type="predicted"/>
<dbReference type="Pfam" id="PF02579">
    <property type="entry name" value="Nitro_FeMo-Co"/>
    <property type="match status" value="1"/>
</dbReference>
<organism evidence="2 3">
    <name type="scientific">Pyrobaculum aerophilum</name>
    <dbReference type="NCBI Taxonomy" id="13773"/>
    <lineage>
        <taxon>Archaea</taxon>
        <taxon>Thermoproteota</taxon>
        <taxon>Thermoprotei</taxon>
        <taxon>Thermoproteales</taxon>
        <taxon>Thermoproteaceae</taxon>
        <taxon>Pyrobaculum</taxon>
    </lineage>
</organism>
<dbReference type="SUPFAM" id="SSF53146">
    <property type="entry name" value="Nitrogenase accessory factor-like"/>
    <property type="match status" value="1"/>
</dbReference>
<protein>
    <recommendedName>
        <fullName evidence="1">Dinitrogenase iron-molybdenum cofactor biosynthesis domain-containing protein</fullName>
    </recommendedName>
</protein>
<comment type="caution">
    <text evidence="2">The sequence shown here is derived from an EMBL/GenBank/DDBJ whole genome shotgun (WGS) entry which is preliminary data.</text>
</comment>
<sequence length="103" mass="11923">MRGRSALRRSLPLLLILIPVLFLTAYIKKKAFYKHCLGRVRLAEYNVVITKEIGMPAYYALRSKGVKILLAEGKTLREVLERAKKGELKEFPTEMAHEPRHHH</sequence>